<accession>A0ABP7UX90</accession>
<reference evidence="2" key="1">
    <citation type="journal article" date="2019" name="Int. J. Syst. Evol. Microbiol.">
        <title>The Global Catalogue of Microorganisms (GCM) 10K type strain sequencing project: providing services to taxonomists for standard genome sequencing and annotation.</title>
        <authorList>
            <consortium name="The Broad Institute Genomics Platform"/>
            <consortium name="The Broad Institute Genome Sequencing Center for Infectious Disease"/>
            <person name="Wu L."/>
            <person name="Ma J."/>
        </authorList>
    </citation>
    <scope>NUCLEOTIDE SEQUENCE [LARGE SCALE GENOMIC DNA]</scope>
    <source>
        <strain evidence="2">JCM 16925</strain>
    </source>
</reference>
<evidence type="ECO:0000313" key="2">
    <source>
        <dbReference type="Proteomes" id="UP001499984"/>
    </source>
</evidence>
<protein>
    <submittedName>
        <fullName evidence="1">Uncharacterized protein</fullName>
    </submittedName>
</protein>
<comment type="caution">
    <text evidence="1">The sequence shown here is derived from an EMBL/GenBank/DDBJ whole genome shotgun (WGS) entry which is preliminary data.</text>
</comment>
<proteinExistence type="predicted"/>
<dbReference type="Proteomes" id="UP001499984">
    <property type="component" value="Unassembled WGS sequence"/>
</dbReference>
<keyword evidence="2" id="KW-1185">Reference proteome</keyword>
<dbReference type="EMBL" id="BAAAZY010000010">
    <property type="protein sequence ID" value="GAA4054963.1"/>
    <property type="molecule type" value="Genomic_DNA"/>
</dbReference>
<name>A0ABP7UX90_9ACTN</name>
<organism evidence="1 2">
    <name type="scientific">Streptomyces shaanxiensis</name>
    <dbReference type="NCBI Taxonomy" id="653357"/>
    <lineage>
        <taxon>Bacteria</taxon>
        <taxon>Bacillati</taxon>
        <taxon>Actinomycetota</taxon>
        <taxon>Actinomycetes</taxon>
        <taxon>Kitasatosporales</taxon>
        <taxon>Streptomycetaceae</taxon>
        <taxon>Streptomyces</taxon>
    </lineage>
</organism>
<sequence>MVSCPLCPGECTGITVPFVRLEKPCLDHPVPLPGGAVLPIGFPRPDLRGLVVESEERRRDCRGTKLLFS</sequence>
<evidence type="ECO:0000313" key="1">
    <source>
        <dbReference type="EMBL" id="GAA4054963.1"/>
    </source>
</evidence>
<gene>
    <name evidence="1" type="ORF">GCM10022233_28190</name>
</gene>